<reference evidence="10" key="1">
    <citation type="journal article" date="2014" name="Int. J. Syst. Evol. Microbiol.">
        <title>Complete genome sequence of Corynebacterium casei LMG S-19264T (=DSM 44701T), isolated from a smear-ripened cheese.</title>
        <authorList>
            <consortium name="US DOE Joint Genome Institute (JGI-PGF)"/>
            <person name="Walter F."/>
            <person name="Albersmeier A."/>
            <person name="Kalinowski J."/>
            <person name="Ruckert C."/>
        </authorList>
    </citation>
    <scope>NUCLEOTIDE SEQUENCE</scope>
    <source>
        <strain evidence="10">CGMCC 1.6333</strain>
    </source>
</reference>
<evidence type="ECO:0000256" key="5">
    <source>
        <dbReference type="ARBA" id="ARBA00023136"/>
    </source>
</evidence>
<keyword evidence="2" id="KW-1003">Cell membrane</keyword>
<evidence type="ECO:0000259" key="9">
    <source>
        <dbReference type="Pfam" id="PF01618"/>
    </source>
</evidence>
<sequence>MIETILQLFTSEQKAEAILSNPMIEMIFMILFTLFIVTSLVHISLFLKLKKIRNYIQETNRMDIEPLRSFKETFDQKQKDESVKVETFVQKQFSSWRMYNLPVVNLIKIIQMTVSVFILIGILGTFIGLTMSLGSIDSSGDQLVEDVASVLAGIDVAFYTSIVGMGFSLFMTMLIKVANTEYIFTDIMLKVESNLAENEHNSFSRLINVSEAINTSILQLQETNQQSLQSIVDHFSGFQDYTTGLQQSAEDLAKFNDGLSTNLQDFQVLFTNMTKVTNGFGDATKKLNKNFDQLFSYFKKTDERNERMAITFENAYKRIDEALSAQIDTLNHFENTSTDLKTFTSSIVQGQQTVVNSIEKSNKESHHLVDQMKEQNKEFKQVFGNDLSSKLIGITSYLSELSKQFDKLEESFVHLPGALKTINDTQAEYKVLLSDRFDELKQFNRDFNNHLKAHSIDSSNFEKQMLEATKTYEQVGIQNKQLLNDINTTISQMNGAFTQRENQVEANVGILKDTLSKYVTTLEGTLGEKLDKVIRNFNDYMEITNQGMKKEFKEIRNINEEMLQSSSRHTQQTFNELLEEIQKLNQQLRGFSQEVVKSNNYTGLSQND</sequence>
<dbReference type="AlphaFoldDB" id="A0A917TVJ7"/>
<dbReference type="OrthoDB" id="2809136at2"/>
<evidence type="ECO:0000256" key="3">
    <source>
        <dbReference type="ARBA" id="ARBA00022692"/>
    </source>
</evidence>
<evidence type="ECO:0000256" key="4">
    <source>
        <dbReference type="ARBA" id="ARBA00022989"/>
    </source>
</evidence>
<organism evidence="10 11">
    <name type="scientific">Paraliobacillus quinghaiensis</name>
    <dbReference type="NCBI Taxonomy" id="470815"/>
    <lineage>
        <taxon>Bacteria</taxon>
        <taxon>Bacillati</taxon>
        <taxon>Bacillota</taxon>
        <taxon>Bacilli</taxon>
        <taxon>Bacillales</taxon>
        <taxon>Bacillaceae</taxon>
        <taxon>Paraliobacillus</taxon>
    </lineage>
</organism>
<evidence type="ECO:0000256" key="2">
    <source>
        <dbReference type="ARBA" id="ARBA00022475"/>
    </source>
</evidence>
<comment type="similarity">
    <text evidence="6">Belongs to the exbB/tolQ family.</text>
</comment>
<feature type="transmembrane region" description="Helical" evidence="8">
    <location>
        <begin position="156"/>
        <end position="175"/>
    </location>
</feature>
<keyword evidence="7" id="KW-0175">Coiled coil</keyword>
<feature type="domain" description="MotA/TolQ/ExbB proton channel" evidence="9">
    <location>
        <begin position="107"/>
        <end position="177"/>
    </location>
</feature>
<proteinExistence type="inferred from homology"/>
<comment type="subcellular location">
    <subcellularLocation>
        <location evidence="1">Cell membrane</location>
        <topology evidence="1">Multi-pass membrane protein</topology>
    </subcellularLocation>
    <subcellularLocation>
        <location evidence="6">Membrane</location>
        <topology evidence="6">Multi-pass membrane protein</topology>
    </subcellularLocation>
</comment>
<comment type="caution">
    <text evidence="10">The sequence shown here is derived from an EMBL/GenBank/DDBJ whole genome shotgun (WGS) entry which is preliminary data.</text>
</comment>
<evidence type="ECO:0000313" key="10">
    <source>
        <dbReference type="EMBL" id="GGM39714.1"/>
    </source>
</evidence>
<evidence type="ECO:0000313" key="11">
    <source>
        <dbReference type="Proteomes" id="UP000618460"/>
    </source>
</evidence>
<keyword evidence="5 8" id="KW-0472">Membrane</keyword>
<evidence type="ECO:0000256" key="7">
    <source>
        <dbReference type="SAM" id="Coils"/>
    </source>
</evidence>
<accession>A0A917TVJ7</accession>
<dbReference type="RefSeq" id="WP_117156282.1">
    <property type="nucleotide sequence ID" value="NZ_BMLG01000021.1"/>
</dbReference>
<keyword evidence="11" id="KW-1185">Reference proteome</keyword>
<feature type="transmembrane region" description="Helical" evidence="8">
    <location>
        <begin position="26"/>
        <end position="47"/>
    </location>
</feature>
<feature type="transmembrane region" description="Helical" evidence="8">
    <location>
        <begin position="116"/>
        <end position="136"/>
    </location>
</feature>
<reference evidence="10" key="2">
    <citation type="submission" date="2020-09" db="EMBL/GenBank/DDBJ databases">
        <authorList>
            <person name="Sun Q."/>
            <person name="Zhou Y."/>
        </authorList>
    </citation>
    <scope>NUCLEOTIDE SEQUENCE</scope>
    <source>
        <strain evidence="10">CGMCC 1.6333</strain>
    </source>
</reference>
<dbReference type="EMBL" id="BMLG01000021">
    <property type="protein sequence ID" value="GGM39714.1"/>
    <property type="molecule type" value="Genomic_DNA"/>
</dbReference>
<feature type="coiled-coil region" evidence="7">
    <location>
        <begin position="567"/>
        <end position="594"/>
    </location>
</feature>
<keyword evidence="6" id="KW-0653">Protein transport</keyword>
<keyword evidence="3 8" id="KW-0812">Transmembrane</keyword>
<keyword evidence="4 8" id="KW-1133">Transmembrane helix</keyword>
<gene>
    <name evidence="10" type="ORF">GCM10011351_27320</name>
</gene>
<dbReference type="Pfam" id="PF01618">
    <property type="entry name" value="MotA_ExbB"/>
    <property type="match status" value="1"/>
</dbReference>
<dbReference type="GO" id="GO:0005886">
    <property type="term" value="C:plasma membrane"/>
    <property type="evidence" value="ECO:0007669"/>
    <property type="project" value="UniProtKB-SubCell"/>
</dbReference>
<dbReference type="Proteomes" id="UP000618460">
    <property type="component" value="Unassembled WGS sequence"/>
</dbReference>
<evidence type="ECO:0000256" key="1">
    <source>
        <dbReference type="ARBA" id="ARBA00004651"/>
    </source>
</evidence>
<evidence type="ECO:0000256" key="6">
    <source>
        <dbReference type="RuleBase" id="RU004057"/>
    </source>
</evidence>
<protein>
    <recommendedName>
        <fullName evidence="9">MotA/TolQ/ExbB proton channel domain-containing protein</fullName>
    </recommendedName>
</protein>
<dbReference type="GO" id="GO:0015031">
    <property type="term" value="P:protein transport"/>
    <property type="evidence" value="ECO:0007669"/>
    <property type="project" value="UniProtKB-KW"/>
</dbReference>
<dbReference type="InterPro" id="IPR002898">
    <property type="entry name" value="MotA_ExbB_proton_chnl"/>
</dbReference>
<keyword evidence="6" id="KW-0813">Transport</keyword>
<evidence type="ECO:0000256" key="8">
    <source>
        <dbReference type="SAM" id="Phobius"/>
    </source>
</evidence>
<name>A0A917TVJ7_9BACI</name>